<feature type="domain" description="RRM" evidence="3">
    <location>
        <begin position="17"/>
        <end position="95"/>
    </location>
</feature>
<dbReference type="InterPro" id="IPR012677">
    <property type="entry name" value="Nucleotide-bd_a/b_plait_sf"/>
</dbReference>
<evidence type="ECO:0000313" key="4">
    <source>
        <dbReference type="EMBL" id="GIL75474.1"/>
    </source>
</evidence>
<reference evidence="5" key="1">
    <citation type="journal article" date="2021" name="Proc. Natl. Acad. Sci. U.S.A.">
        <title>Three genomes in the algal genus Volvox reveal the fate of a haploid sex-determining region after a transition to homothallism.</title>
        <authorList>
            <person name="Yamamoto K."/>
            <person name="Hamaji T."/>
            <person name="Kawai-Toyooka H."/>
            <person name="Matsuzaki R."/>
            <person name="Takahashi F."/>
            <person name="Nishimura Y."/>
            <person name="Kawachi M."/>
            <person name="Noguchi H."/>
            <person name="Minakuchi Y."/>
            <person name="Umen J.G."/>
            <person name="Toyoda A."/>
            <person name="Nozaki H."/>
        </authorList>
    </citation>
    <scope>NUCLEOTIDE SEQUENCE</scope>
    <source>
        <strain evidence="5">NIES-3785</strain>
        <strain evidence="4">NIES-3786</strain>
    </source>
</reference>
<gene>
    <name evidence="4" type="ORF">Vretifemale_5256</name>
    <name evidence="5" type="ORF">Vretimale_8108</name>
</gene>
<feature type="compositionally biased region" description="Basic and acidic residues" evidence="2">
    <location>
        <begin position="207"/>
        <end position="218"/>
    </location>
</feature>
<dbReference type="InterPro" id="IPR035979">
    <property type="entry name" value="RBD_domain_sf"/>
</dbReference>
<evidence type="ECO:0000256" key="2">
    <source>
        <dbReference type="SAM" id="MobiDB-lite"/>
    </source>
</evidence>
<evidence type="ECO:0000313" key="5">
    <source>
        <dbReference type="EMBL" id="GIM03353.1"/>
    </source>
</evidence>
<feature type="compositionally biased region" description="Basic and acidic residues" evidence="2">
    <location>
        <begin position="165"/>
        <end position="199"/>
    </location>
</feature>
<keyword evidence="1" id="KW-0694">RNA-binding</keyword>
<evidence type="ECO:0000259" key="3">
    <source>
        <dbReference type="PROSITE" id="PS50102"/>
    </source>
</evidence>
<comment type="caution">
    <text evidence="5">The sequence shown here is derived from an EMBL/GenBank/DDBJ whole genome shotgun (WGS) entry which is preliminary data.</text>
</comment>
<accession>A0A8J4LMC1</accession>
<dbReference type="Gene3D" id="3.30.70.330">
    <property type="match status" value="1"/>
</dbReference>
<dbReference type="Pfam" id="PF00076">
    <property type="entry name" value="RRM_1"/>
    <property type="match status" value="1"/>
</dbReference>
<dbReference type="InterPro" id="IPR050441">
    <property type="entry name" value="RBM"/>
</dbReference>
<dbReference type="PANTHER" id="PTHR48034">
    <property type="entry name" value="TRANSFORMER-2 SEX-DETERMINING PROTEIN-RELATED"/>
    <property type="match status" value="1"/>
</dbReference>
<dbReference type="PROSITE" id="PS50102">
    <property type="entry name" value="RRM"/>
    <property type="match status" value="1"/>
</dbReference>
<protein>
    <recommendedName>
        <fullName evidence="3">RRM domain-containing protein</fullName>
    </recommendedName>
</protein>
<evidence type="ECO:0000313" key="7">
    <source>
        <dbReference type="Proteomes" id="UP000747110"/>
    </source>
</evidence>
<dbReference type="EMBL" id="BNCQ01000013">
    <property type="protein sequence ID" value="GIM03353.1"/>
    <property type="molecule type" value="Genomic_DNA"/>
</dbReference>
<feature type="compositionally biased region" description="Basic residues" evidence="2">
    <location>
        <begin position="137"/>
        <end position="164"/>
    </location>
</feature>
<dbReference type="AlphaFoldDB" id="A0A8J4LMC1"/>
<dbReference type="Proteomes" id="UP000747110">
    <property type="component" value="Unassembled WGS sequence"/>
</dbReference>
<dbReference type="GO" id="GO:0003723">
    <property type="term" value="F:RNA binding"/>
    <property type="evidence" value="ECO:0007669"/>
    <property type="project" value="UniProtKB-UniRule"/>
</dbReference>
<sequence>MSYRDRGGGGGSRPPRVSLVVRNLPLDIRAEDLRAKFEKYGELKDVYIPRDYYTQRPRGFGFVEFKDTRDAEDAMYSLDRSTINGREISVTFSREGRKTPRDMMKIEARQKGYDDRYDDRRYDDRRHEDRRYDDRRRSRSRSPRRHYSRSPRRSHSRSPRRSRSRERDRERDRSPRERERDRSPRDEDMGRGRDDERSPSRGRSLSPRRESPRPEVDE</sequence>
<dbReference type="InterPro" id="IPR000504">
    <property type="entry name" value="RRM_dom"/>
</dbReference>
<dbReference type="OrthoDB" id="439808at2759"/>
<dbReference type="SMART" id="SM00360">
    <property type="entry name" value="RRM"/>
    <property type="match status" value="1"/>
</dbReference>
<keyword evidence="7" id="KW-1185">Reference proteome</keyword>
<dbReference type="SUPFAM" id="SSF54928">
    <property type="entry name" value="RNA-binding domain, RBD"/>
    <property type="match status" value="1"/>
</dbReference>
<feature type="region of interest" description="Disordered" evidence="2">
    <location>
        <begin position="128"/>
        <end position="218"/>
    </location>
</feature>
<organism evidence="5 6">
    <name type="scientific">Volvox reticuliferus</name>
    <dbReference type="NCBI Taxonomy" id="1737510"/>
    <lineage>
        <taxon>Eukaryota</taxon>
        <taxon>Viridiplantae</taxon>
        <taxon>Chlorophyta</taxon>
        <taxon>core chlorophytes</taxon>
        <taxon>Chlorophyceae</taxon>
        <taxon>CS clade</taxon>
        <taxon>Chlamydomonadales</taxon>
        <taxon>Volvocaceae</taxon>
        <taxon>Volvox</taxon>
    </lineage>
</organism>
<dbReference type="Proteomes" id="UP000722791">
    <property type="component" value="Unassembled WGS sequence"/>
</dbReference>
<evidence type="ECO:0000256" key="1">
    <source>
        <dbReference type="PROSITE-ProRule" id="PRU00176"/>
    </source>
</evidence>
<evidence type="ECO:0000313" key="6">
    <source>
        <dbReference type="Proteomes" id="UP000722791"/>
    </source>
</evidence>
<proteinExistence type="predicted"/>
<dbReference type="EMBL" id="BNCP01000007">
    <property type="protein sequence ID" value="GIL75474.1"/>
    <property type="molecule type" value="Genomic_DNA"/>
</dbReference>
<name>A0A8J4LMC1_9CHLO</name>